<dbReference type="SUPFAM" id="SSF52075">
    <property type="entry name" value="Outer arm dynein light chain 1"/>
    <property type="match status" value="1"/>
</dbReference>
<dbReference type="PROSITE" id="PS51450">
    <property type="entry name" value="LRR"/>
    <property type="match status" value="4"/>
</dbReference>
<dbReference type="InterPro" id="IPR032675">
    <property type="entry name" value="LRR_dom_sf"/>
</dbReference>
<evidence type="ECO:0000256" key="2">
    <source>
        <dbReference type="ARBA" id="ARBA00022737"/>
    </source>
</evidence>
<evidence type="ECO:0000256" key="3">
    <source>
        <dbReference type="SAM" id="Coils"/>
    </source>
</evidence>
<dbReference type="InterPro" id="IPR001611">
    <property type="entry name" value="Leu-rich_rpt"/>
</dbReference>
<feature type="coiled-coil region" evidence="3">
    <location>
        <begin position="243"/>
        <end position="270"/>
    </location>
</feature>
<keyword evidence="3" id="KW-0175">Coiled coil</keyword>
<proteinExistence type="predicted"/>
<dbReference type="Proteomes" id="UP001158576">
    <property type="component" value="Chromosome 2"/>
</dbReference>
<sequence>MDLKVQRLSRIDEGIEKIESLHLLPDVLSLNLHANQIETISGLDRLTHLVELDISANSIEKVSGLESLVCLKILNLSSNSIGEISPQEMASLVSLRHLNLSYNMLMSLGFLPAFANKESSLQELFLHGNQISHVQSTCQMLDCTKTLERITIADNPITSSAETIFASCPHIISIDGVSRDGRALPPLVFSDSQPSRNPQTSQNPTPRNQNPWVQEEIKKPMTADDFGLMAQKMLEQAQTRILAESAAREQEQTNSKIDRLEKQLQKLINQNKQAPLPSASAGRKPRPPTNSAHSKCSKCANAMKEMRQMATSFEQQTNTLQEEILKMKNEAFALQRLTEDQQLDINQKTSQLQTALDGLVKFKDLAKAEREKNESHEQTLARTLKEFSNEKRAMKNLQEELNKLKHHNEKQAEENRNLSIANEKLVSEASAMQSKYVALEKELKLAQEKLSVSIHPDSPEMQNYVKDKLQVAVKYMEEYKTDAKKRYSALEQEFREALKIEDNEKNKLREKIDKLKEEHAELRINQERLFFSEKKAKDTVDMVASGAKELKARNSELEDKIDRLVDAVRKAKELADQRYRDEQRSKLALQESQKTKAKLIATLTEQEGIVNGLKAEREQWSKGLASQTSDLAKEKGNLIAENDALKQKLAIEAQNEKKLKIKEKELDSAQQQIQDLKAKLDQKRKQAFEMQAECDSQIKHLEKAERRLARGEADREHLLEEKEKFYAQKKANEEKWRERTIVIENLEEKLAHFSVQKQQKENELNCEIAEKDKIINELQSEIGEKEKSFTELEAKLKTVIHFEEDNRKLARLVRAQALKIKQVEDELRDLLRDRENDRLSLQKKFQDFAKNLAK</sequence>
<accession>A0ABN7T7A0</accession>
<feature type="coiled-coil region" evidence="3">
    <location>
        <begin position="480"/>
        <end position="577"/>
    </location>
</feature>
<keyword evidence="6" id="KW-1185">Reference proteome</keyword>
<dbReference type="Pfam" id="PF13855">
    <property type="entry name" value="LRR_8"/>
    <property type="match status" value="1"/>
</dbReference>
<dbReference type="PANTHER" id="PTHR24366">
    <property type="entry name" value="IG(IMMUNOGLOBULIN) AND LRR(LEUCINE RICH REPEAT) DOMAINS"/>
    <property type="match status" value="1"/>
</dbReference>
<dbReference type="InterPro" id="IPR003591">
    <property type="entry name" value="Leu-rich_rpt_typical-subtyp"/>
</dbReference>
<gene>
    <name evidence="5" type="ORF">OKIOD_LOCUS15324</name>
</gene>
<feature type="compositionally biased region" description="Polar residues" evidence="4">
    <location>
        <begin position="190"/>
        <end position="212"/>
    </location>
</feature>
<dbReference type="SMART" id="SM00365">
    <property type="entry name" value="LRR_SD22"/>
    <property type="match status" value="3"/>
</dbReference>
<dbReference type="SMART" id="SM00369">
    <property type="entry name" value="LRR_TYP"/>
    <property type="match status" value="4"/>
</dbReference>
<name>A0ABN7T7A0_OIKDI</name>
<protein>
    <submittedName>
        <fullName evidence="5">Oidioi.mRNA.OKI2018_I69.chr2.g6559.t1.cds</fullName>
    </submittedName>
</protein>
<evidence type="ECO:0000256" key="1">
    <source>
        <dbReference type="ARBA" id="ARBA00022614"/>
    </source>
</evidence>
<organism evidence="5 6">
    <name type="scientific">Oikopleura dioica</name>
    <name type="common">Tunicate</name>
    <dbReference type="NCBI Taxonomy" id="34765"/>
    <lineage>
        <taxon>Eukaryota</taxon>
        <taxon>Metazoa</taxon>
        <taxon>Chordata</taxon>
        <taxon>Tunicata</taxon>
        <taxon>Appendicularia</taxon>
        <taxon>Copelata</taxon>
        <taxon>Oikopleuridae</taxon>
        <taxon>Oikopleura</taxon>
    </lineage>
</organism>
<evidence type="ECO:0000256" key="4">
    <source>
        <dbReference type="SAM" id="MobiDB-lite"/>
    </source>
</evidence>
<reference evidence="5 6" key="1">
    <citation type="submission" date="2021-04" db="EMBL/GenBank/DDBJ databases">
        <authorList>
            <person name="Bliznina A."/>
        </authorList>
    </citation>
    <scope>NUCLEOTIDE SEQUENCE [LARGE SCALE GENOMIC DNA]</scope>
</reference>
<evidence type="ECO:0000313" key="5">
    <source>
        <dbReference type="EMBL" id="CAG5112333.1"/>
    </source>
</evidence>
<feature type="region of interest" description="Disordered" evidence="4">
    <location>
        <begin position="183"/>
        <end position="213"/>
    </location>
</feature>
<dbReference type="EMBL" id="OU015567">
    <property type="protein sequence ID" value="CAG5112333.1"/>
    <property type="molecule type" value="Genomic_DNA"/>
</dbReference>
<keyword evidence="2" id="KW-0677">Repeat</keyword>
<keyword evidence="1" id="KW-0433">Leucine-rich repeat</keyword>
<evidence type="ECO:0000313" key="6">
    <source>
        <dbReference type="Proteomes" id="UP001158576"/>
    </source>
</evidence>
<feature type="coiled-coil region" evidence="3">
    <location>
        <begin position="366"/>
        <end position="449"/>
    </location>
</feature>
<dbReference type="Gene3D" id="3.80.10.10">
    <property type="entry name" value="Ribonuclease Inhibitor"/>
    <property type="match status" value="1"/>
</dbReference>
<feature type="coiled-coil region" evidence="3">
    <location>
        <begin position="652"/>
        <end position="840"/>
    </location>
</feature>
<feature type="region of interest" description="Disordered" evidence="4">
    <location>
        <begin position="272"/>
        <end position="295"/>
    </location>
</feature>
<feature type="coiled-coil region" evidence="3">
    <location>
        <begin position="303"/>
        <end position="330"/>
    </location>
</feature>